<dbReference type="EMBL" id="CABPSK010000002">
    <property type="protein sequence ID" value="VVE03159.1"/>
    <property type="molecule type" value="Genomic_DNA"/>
</dbReference>
<protein>
    <submittedName>
        <fullName evidence="1">Uncharacterized protein</fullName>
    </submittedName>
</protein>
<keyword evidence="2" id="KW-1185">Reference proteome</keyword>
<evidence type="ECO:0000313" key="1">
    <source>
        <dbReference type="EMBL" id="VVE03159.1"/>
    </source>
</evidence>
<organism evidence="1 2">
    <name type="scientific">Pandoraea pneumonica</name>
    <dbReference type="NCBI Taxonomy" id="2508299"/>
    <lineage>
        <taxon>Bacteria</taxon>
        <taxon>Pseudomonadati</taxon>
        <taxon>Pseudomonadota</taxon>
        <taxon>Betaproteobacteria</taxon>
        <taxon>Burkholderiales</taxon>
        <taxon>Burkholderiaceae</taxon>
        <taxon>Pandoraea</taxon>
    </lineage>
</organism>
<dbReference type="AlphaFoldDB" id="A0A5E4UVP8"/>
<evidence type="ECO:0000313" key="2">
    <source>
        <dbReference type="Proteomes" id="UP000366945"/>
    </source>
</evidence>
<sequence length="302" mass="32213">MPAIPSTSLTPAAFSPLSASLAPHVPVASAAPLVRAGLADAVSLAGDLQTAATLQGGAPASWRCSGVDNASTTATRAASRVPRSVYEHPLVQRTMTNLFYEMEAANERGDAPLSNPVLLDRLLAMAPEDGIKPASIPRLFDYRLPSMLLTEQGFEPGTMKALYYNLGKLRSLPYREATTQQYVEEGKAWLGDLIARRHEFLVSELSHQAQMAVMLHAQANNAPGLDNWADSNGYDPHVAAVNAVAADYAHHLEGTPTVVEAAIAAHRVAGGFNPIEEALTQLMNVADTLPSLEDEGLDDIVR</sequence>
<reference evidence="1 2" key="1">
    <citation type="submission" date="2019-08" db="EMBL/GenBank/DDBJ databases">
        <authorList>
            <person name="Peeters C."/>
        </authorList>
    </citation>
    <scope>NUCLEOTIDE SEQUENCE [LARGE SCALE GENOMIC DNA]</scope>
    <source>
        <strain evidence="1 2">LMG 31114</strain>
    </source>
</reference>
<accession>A0A5E4UVP8</accession>
<dbReference type="Proteomes" id="UP000366945">
    <property type="component" value="Unassembled WGS sequence"/>
</dbReference>
<gene>
    <name evidence="1" type="ORF">PPN31114_02231</name>
</gene>
<name>A0A5E4UVP8_9BURK</name>
<proteinExistence type="predicted"/>